<feature type="transmembrane region" description="Helical" evidence="2">
    <location>
        <begin position="111"/>
        <end position="128"/>
    </location>
</feature>
<keyword evidence="2" id="KW-0812">Transmembrane</keyword>
<dbReference type="EMBL" id="MTCY01000004">
    <property type="protein sequence ID" value="OWP79350.1"/>
    <property type="molecule type" value="Genomic_DNA"/>
</dbReference>
<keyword evidence="2" id="KW-0472">Membrane</keyword>
<evidence type="ECO:0000256" key="1">
    <source>
        <dbReference type="SAM" id="MobiDB-lite"/>
    </source>
</evidence>
<evidence type="ECO:0008006" key="5">
    <source>
        <dbReference type="Google" id="ProtNLM"/>
    </source>
</evidence>
<evidence type="ECO:0000313" key="3">
    <source>
        <dbReference type="EMBL" id="OWP79350.1"/>
    </source>
</evidence>
<feature type="transmembrane region" description="Helical" evidence="2">
    <location>
        <begin position="85"/>
        <end position="104"/>
    </location>
</feature>
<accession>A0A246GDJ3</accession>
<protein>
    <recommendedName>
        <fullName evidence="5">DUF2231 domain-containing protein</fullName>
    </recommendedName>
</protein>
<feature type="region of interest" description="Disordered" evidence="1">
    <location>
        <begin position="141"/>
        <end position="160"/>
    </location>
</feature>
<evidence type="ECO:0000256" key="2">
    <source>
        <dbReference type="SAM" id="Phobius"/>
    </source>
</evidence>
<comment type="caution">
    <text evidence="3">The sequence shown here is derived from an EMBL/GenBank/DDBJ whole genome shotgun (WGS) entry which is preliminary data.</text>
</comment>
<feature type="transmembrane region" description="Helical" evidence="2">
    <location>
        <begin position="35"/>
        <end position="56"/>
    </location>
</feature>
<keyword evidence="2" id="KW-1133">Transmembrane helix</keyword>
<sequence>MNSAHLHLLINHFPIIGLFFGIIILIYGIFKRNHLVLNIAYMILIFSMVTGKLSMITGDKAEDFIEKMNNFSNNLIEIHEEKAEIFMKIMYILGVTSIIGLIANNKKHSKTHLIAILILITGTIGIILSQPVGTSGGKIHHNEINENLSNTSKSKPKIMR</sequence>
<reference evidence="3 4" key="1">
    <citation type="journal article" date="2017" name="Infect. Genet. Evol.">
        <title>Comparative genome analysis of fish pathogen Flavobacterium columnare reveals extensive sequence diversity within the species.</title>
        <authorList>
            <person name="Kayansamruaj P."/>
            <person name="Dong H.T."/>
            <person name="Hirono I."/>
            <person name="Kondo H."/>
            <person name="Senapin S."/>
            <person name="Rodkhum C."/>
        </authorList>
    </citation>
    <scope>NUCLEOTIDE SEQUENCE [LARGE SCALE GENOMIC DNA]</scope>
    <source>
        <strain evidence="3 4">1214</strain>
    </source>
</reference>
<proteinExistence type="predicted"/>
<evidence type="ECO:0000313" key="4">
    <source>
        <dbReference type="Proteomes" id="UP000198034"/>
    </source>
</evidence>
<organism evidence="3 4">
    <name type="scientific">Flavobacterium columnare</name>
    <dbReference type="NCBI Taxonomy" id="996"/>
    <lineage>
        <taxon>Bacteria</taxon>
        <taxon>Pseudomonadati</taxon>
        <taxon>Bacteroidota</taxon>
        <taxon>Flavobacteriia</taxon>
        <taxon>Flavobacteriales</taxon>
        <taxon>Flavobacteriaceae</taxon>
        <taxon>Flavobacterium</taxon>
    </lineage>
</organism>
<gene>
    <name evidence="3" type="ORF">BWK62_02285</name>
</gene>
<dbReference type="Proteomes" id="UP000198034">
    <property type="component" value="Unassembled WGS sequence"/>
</dbReference>
<dbReference type="AlphaFoldDB" id="A0A246GDJ3"/>
<name>A0A246GDJ3_9FLAO</name>
<dbReference type="OrthoDB" id="853672at2"/>
<feature type="transmembrane region" description="Helical" evidence="2">
    <location>
        <begin position="12"/>
        <end position="30"/>
    </location>
</feature>